<evidence type="ECO:0000256" key="1">
    <source>
        <dbReference type="SAM" id="MobiDB-lite"/>
    </source>
</evidence>
<name>A0A6G1H2C9_9PEZI</name>
<gene>
    <name evidence="2" type="ORF">K402DRAFT_392859</name>
</gene>
<feature type="region of interest" description="Disordered" evidence="1">
    <location>
        <begin position="60"/>
        <end position="86"/>
    </location>
</feature>
<evidence type="ECO:0000313" key="2">
    <source>
        <dbReference type="EMBL" id="KAF1987159.1"/>
    </source>
</evidence>
<reference evidence="2" key="1">
    <citation type="journal article" date="2020" name="Stud. Mycol.">
        <title>101 Dothideomycetes genomes: a test case for predicting lifestyles and emergence of pathogens.</title>
        <authorList>
            <person name="Haridas S."/>
            <person name="Albert R."/>
            <person name="Binder M."/>
            <person name="Bloem J."/>
            <person name="Labutti K."/>
            <person name="Salamov A."/>
            <person name="Andreopoulos B."/>
            <person name="Baker S."/>
            <person name="Barry K."/>
            <person name="Bills G."/>
            <person name="Bluhm B."/>
            <person name="Cannon C."/>
            <person name="Castanera R."/>
            <person name="Culley D."/>
            <person name="Daum C."/>
            <person name="Ezra D."/>
            <person name="Gonzalez J."/>
            <person name="Henrissat B."/>
            <person name="Kuo A."/>
            <person name="Liang C."/>
            <person name="Lipzen A."/>
            <person name="Lutzoni F."/>
            <person name="Magnuson J."/>
            <person name="Mondo S."/>
            <person name="Nolan M."/>
            <person name="Ohm R."/>
            <person name="Pangilinan J."/>
            <person name="Park H.-J."/>
            <person name="Ramirez L."/>
            <person name="Alfaro M."/>
            <person name="Sun H."/>
            <person name="Tritt A."/>
            <person name="Yoshinaga Y."/>
            <person name="Zwiers L.-H."/>
            <person name="Turgeon B."/>
            <person name="Goodwin S."/>
            <person name="Spatafora J."/>
            <person name="Crous P."/>
            <person name="Grigoriev I."/>
        </authorList>
    </citation>
    <scope>NUCLEOTIDE SEQUENCE</scope>
    <source>
        <strain evidence="2">CBS 113979</strain>
    </source>
</reference>
<protein>
    <submittedName>
        <fullName evidence="2">Uncharacterized protein</fullName>
    </submittedName>
</protein>
<organism evidence="2 3">
    <name type="scientific">Aulographum hederae CBS 113979</name>
    <dbReference type="NCBI Taxonomy" id="1176131"/>
    <lineage>
        <taxon>Eukaryota</taxon>
        <taxon>Fungi</taxon>
        <taxon>Dikarya</taxon>
        <taxon>Ascomycota</taxon>
        <taxon>Pezizomycotina</taxon>
        <taxon>Dothideomycetes</taxon>
        <taxon>Pleosporomycetidae</taxon>
        <taxon>Aulographales</taxon>
        <taxon>Aulographaceae</taxon>
    </lineage>
</organism>
<keyword evidence="3" id="KW-1185">Reference proteome</keyword>
<feature type="region of interest" description="Disordered" evidence="1">
    <location>
        <begin position="100"/>
        <end position="136"/>
    </location>
</feature>
<dbReference type="AlphaFoldDB" id="A0A6G1H2C9"/>
<sequence>MTGNAHGPEESGQGAANVIKKGWATFHGAGEAIRGNFNTFADSVTNTDSSRSKAVTNAGMNEVHTGEPMPLTGNKGAGVTPADHDATRAGREGKVDIGHEHESLAGTGAGVNHGVNDGGVAGETQRHPVPPPLPSR</sequence>
<feature type="compositionally biased region" description="Gly residues" evidence="1">
    <location>
        <begin position="107"/>
        <end position="121"/>
    </location>
</feature>
<accession>A0A6G1H2C9</accession>
<dbReference type="Proteomes" id="UP000800041">
    <property type="component" value="Unassembled WGS sequence"/>
</dbReference>
<dbReference type="EMBL" id="ML977153">
    <property type="protein sequence ID" value="KAF1987159.1"/>
    <property type="molecule type" value="Genomic_DNA"/>
</dbReference>
<dbReference type="OrthoDB" id="2590867at2759"/>
<evidence type="ECO:0000313" key="3">
    <source>
        <dbReference type="Proteomes" id="UP000800041"/>
    </source>
</evidence>
<proteinExistence type="predicted"/>